<keyword evidence="1" id="KW-0472">Membrane</keyword>
<reference evidence="2 3" key="1">
    <citation type="submission" date="2015-08" db="EMBL/GenBank/DDBJ databases">
        <title>Genome sequencing of Penicillium nordicum.</title>
        <authorList>
            <person name="Nguyen H.D."/>
            <person name="Seifert K.A."/>
        </authorList>
    </citation>
    <scope>NUCLEOTIDE SEQUENCE [LARGE SCALE GENOMIC DNA]</scope>
    <source>
        <strain evidence="2 3">DAOMC 185683</strain>
    </source>
</reference>
<dbReference type="Proteomes" id="UP000037696">
    <property type="component" value="Unassembled WGS sequence"/>
</dbReference>
<keyword evidence="1" id="KW-1133">Transmembrane helix</keyword>
<dbReference type="EMBL" id="LHQQ01000127">
    <property type="protein sequence ID" value="KOS41596.1"/>
    <property type="molecule type" value="Genomic_DNA"/>
</dbReference>
<comment type="caution">
    <text evidence="2">The sequence shown here is derived from an EMBL/GenBank/DDBJ whole genome shotgun (WGS) entry which is preliminary data.</text>
</comment>
<sequence length="201" mass="23364">MKERAIERWKARLFALLKAATKPDWERVIVCIVCLQRSSYYINPSGSLSALLFLFSPSLIFWFNALSTIKTWLVTVGAPKVTRLSPHVISRPLKTRQRHFVIDRYRYRITMGGGDDNSVAKTLERRSRGKKSTPELAAKRSANFLQIQFRSKFNSDPNSIQIQIQFRFNSDSIHFKKSPYLYSKSYIIRLVIEGFVRLGRE</sequence>
<dbReference type="AlphaFoldDB" id="A0A0M8NY10"/>
<organism evidence="2 3">
    <name type="scientific">Penicillium nordicum</name>
    <dbReference type="NCBI Taxonomy" id="229535"/>
    <lineage>
        <taxon>Eukaryota</taxon>
        <taxon>Fungi</taxon>
        <taxon>Dikarya</taxon>
        <taxon>Ascomycota</taxon>
        <taxon>Pezizomycotina</taxon>
        <taxon>Eurotiomycetes</taxon>
        <taxon>Eurotiomycetidae</taxon>
        <taxon>Eurotiales</taxon>
        <taxon>Aspergillaceae</taxon>
        <taxon>Penicillium</taxon>
    </lineage>
</organism>
<name>A0A0M8NY10_9EURO</name>
<keyword evidence="1" id="KW-0812">Transmembrane</keyword>
<keyword evidence="3" id="KW-1185">Reference proteome</keyword>
<protein>
    <submittedName>
        <fullName evidence="2">Uncharacterized protein</fullName>
    </submittedName>
</protein>
<proteinExistence type="predicted"/>
<evidence type="ECO:0000313" key="3">
    <source>
        <dbReference type="Proteomes" id="UP000037696"/>
    </source>
</evidence>
<evidence type="ECO:0000313" key="2">
    <source>
        <dbReference type="EMBL" id="KOS41596.1"/>
    </source>
</evidence>
<evidence type="ECO:0000256" key="1">
    <source>
        <dbReference type="SAM" id="Phobius"/>
    </source>
</evidence>
<gene>
    <name evidence="2" type="ORF">ACN38_g7529</name>
</gene>
<feature type="transmembrane region" description="Helical" evidence="1">
    <location>
        <begin position="46"/>
        <end position="65"/>
    </location>
</feature>
<dbReference type="OrthoDB" id="6162190at2759"/>
<accession>A0A0M8NY10</accession>